<dbReference type="FunFam" id="3.40.1110.10:FF:000053">
    <property type="entry name" value="Cation-transporting ATPase, E1-E2 family"/>
    <property type="match status" value="1"/>
</dbReference>
<keyword evidence="7" id="KW-0109">Calcium transport</keyword>
<dbReference type="SFLD" id="SFLDF00027">
    <property type="entry name" value="p-type_atpase"/>
    <property type="match status" value="1"/>
</dbReference>
<protein>
    <recommendedName>
        <fullName evidence="3">P-type Ca(2+) transporter</fullName>
        <ecNumber evidence="3">7.2.2.10</ecNumber>
    </recommendedName>
</protein>
<dbReference type="Pfam" id="PF00689">
    <property type="entry name" value="Cation_ATPase_C"/>
    <property type="match status" value="1"/>
</dbReference>
<dbReference type="Gene3D" id="2.70.150.10">
    <property type="entry name" value="Calcium-transporting ATPase, cytoplasmic transduction domain A"/>
    <property type="match status" value="1"/>
</dbReference>
<dbReference type="InterPro" id="IPR023298">
    <property type="entry name" value="ATPase_P-typ_TM_dom_sf"/>
</dbReference>
<keyword evidence="15" id="KW-0406">Ion transport</keyword>
<keyword evidence="5" id="KW-1003">Cell membrane</keyword>
<dbReference type="Pfam" id="PF13246">
    <property type="entry name" value="Cation_ATPase"/>
    <property type="match status" value="1"/>
</dbReference>
<keyword evidence="8 18" id="KW-0812">Transmembrane</keyword>
<dbReference type="PRINTS" id="PR00119">
    <property type="entry name" value="CATATPASE"/>
</dbReference>
<dbReference type="GO" id="GO:0140352">
    <property type="term" value="P:export from cell"/>
    <property type="evidence" value="ECO:0007669"/>
    <property type="project" value="UniProtKB-ARBA"/>
</dbReference>
<evidence type="ECO:0000256" key="15">
    <source>
        <dbReference type="ARBA" id="ARBA00023065"/>
    </source>
</evidence>
<dbReference type="InterPro" id="IPR001757">
    <property type="entry name" value="P_typ_ATPase"/>
</dbReference>
<evidence type="ECO:0000256" key="17">
    <source>
        <dbReference type="ARBA" id="ARBA00048694"/>
    </source>
</evidence>
<dbReference type="FunFam" id="2.70.150.10:FF:000016">
    <property type="entry name" value="Calcium-transporting P-type ATPase putative"/>
    <property type="match status" value="1"/>
</dbReference>
<keyword evidence="13" id="KW-1278">Translocase</keyword>
<evidence type="ECO:0000313" key="21">
    <source>
        <dbReference type="Proteomes" id="UP000030016"/>
    </source>
</evidence>
<dbReference type="RefSeq" id="WP_039249548.1">
    <property type="nucleotide sequence ID" value="NZ_JDRX01000008.1"/>
</dbReference>
<comment type="catalytic activity">
    <reaction evidence="17">
        <text>Ca(2+)(in) + ATP + H2O = Ca(2+)(out) + ADP + phosphate + H(+)</text>
        <dbReference type="Rhea" id="RHEA:18105"/>
        <dbReference type="ChEBI" id="CHEBI:15377"/>
        <dbReference type="ChEBI" id="CHEBI:15378"/>
        <dbReference type="ChEBI" id="CHEBI:29108"/>
        <dbReference type="ChEBI" id="CHEBI:30616"/>
        <dbReference type="ChEBI" id="CHEBI:43474"/>
        <dbReference type="ChEBI" id="CHEBI:456216"/>
        <dbReference type="EC" id="7.2.2.10"/>
    </reaction>
</comment>
<keyword evidence="4" id="KW-0813">Transport</keyword>
<comment type="subcellular location">
    <subcellularLocation>
        <location evidence="1">Cell membrane</location>
        <topology evidence="1">Multi-pass membrane protein</topology>
    </subcellularLocation>
</comment>
<keyword evidence="16 18" id="KW-0472">Membrane</keyword>
<dbReference type="AlphaFoldDB" id="A0AA88ZQ04"/>
<reference evidence="20 21" key="1">
    <citation type="submission" date="2014-01" db="EMBL/GenBank/DDBJ databases">
        <title>Plasmidome dynamics in the species complex Clostridium novyi sensu lato converts strains of independent lineages into distinctly different pathogens.</title>
        <authorList>
            <person name="Skarin H."/>
            <person name="Segerman B."/>
        </authorList>
    </citation>
    <scope>NUCLEOTIDE SEQUENCE [LARGE SCALE GENOMIC DNA]</scope>
    <source>
        <strain evidence="20 21">4570</strain>
    </source>
</reference>
<feature type="transmembrane region" description="Helical" evidence="18">
    <location>
        <begin position="698"/>
        <end position="716"/>
    </location>
</feature>
<dbReference type="SUPFAM" id="SSF56784">
    <property type="entry name" value="HAD-like"/>
    <property type="match status" value="1"/>
</dbReference>
<dbReference type="SUPFAM" id="SSF81665">
    <property type="entry name" value="Calcium ATPase, transmembrane domain M"/>
    <property type="match status" value="1"/>
</dbReference>
<evidence type="ECO:0000256" key="3">
    <source>
        <dbReference type="ARBA" id="ARBA00012790"/>
    </source>
</evidence>
<dbReference type="GO" id="GO:0016887">
    <property type="term" value="F:ATP hydrolysis activity"/>
    <property type="evidence" value="ECO:0007669"/>
    <property type="project" value="InterPro"/>
</dbReference>
<dbReference type="InterPro" id="IPR008250">
    <property type="entry name" value="ATPase_P-typ_transduc_dom_A_sf"/>
</dbReference>
<dbReference type="InterPro" id="IPR018303">
    <property type="entry name" value="ATPase_P-typ_P_site"/>
</dbReference>
<dbReference type="SUPFAM" id="SSF81660">
    <property type="entry name" value="Metal cation-transporting ATPase, ATP-binding domain N"/>
    <property type="match status" value="1"/>
</dbReference>
<evidence type="ECO:0000256" key="1">
    <source>
        <dbReference type="ARBA" id="ARBA00004651"/>
    </source>
</evidence>
<dbReference type="NCBIfam" id="TIGR01517">
    <property type="entry name" value="ATPase-IIB_Ca"/>
    <property type="match status" value="1"/>
</dbReference>
<evidence type="ECO:0000256" key="16">
    <source>
        <dbReference type="ARBA" id="ARBA00023136"/>
    </source>
</evidence>
<comment type="similarity">
    <text evidence="2">Belongs to the cation transport ATPase (P-type) (TC 3.A.3) family. Type IIA subfamily.</text>
</comment>
<dbReference type="InterPro" id="IPR023214">
    <property type="entry name" value="HAD_sf"/>
</dbReference>
<feature type="transmembrane region" description="Helical" evidence="18">
    <location>
        <begin position="274"/>
        <end position="298"/>
    </location>
</feature>
<dbReference type="PRINTS" id="PR00120">
    <property type="entry name" value="HATPASE"/>
</dbReference>
<keyword evidence="11" id="KW-0106">Calcium</keyword>
<feature type="transmembrane region" description="Helical" evidence="18">
    <location>
        <begin position="811"/>
        <end position="830"/>
    </location>
</feature>
<feature type="transmembrane region" description="Helical" evidence="18">
    <location>
        <begin position="772"/>
        <end position="791"/>
    </location>
</feature>
<dbReference type="Gene3D" id="1.20.1110.10">
    <property type="entry name" value="Calcium-transporting ATPase, transmembrane domain"/>
    <property type="match status" value="1"/>
</dbReference>
<dbReference type="SFLD" id="SFLDG00002">
    <property type="entry name" value="C1.7:_P-type_atpase_like"/>
    <property type="match status" value="1"/>
</dbReference>
<dbReference type="Gene3D" id="3.40.1110.10">
    <property type="entry name" value="Calcium-transporting ATPase, cytoplasmic domain N"/>
    <property type="match status" value="1"/>
</dbReference>
<evidence type="ECO:0000256" key="8">
    <source>
        <dbReference type="ARBA" id="ARBA00022692"/>
    </source>
</evidence>
<evidence type="ECO:0000256" key="18">
    <source>
        <dbReference type="SAM" id="Phobius"/>
    </source>
</evidence>
<dbReference type="EMBL" id="JDRX01000008">
    <property type="protein sequence ID" value="KGN02507.1"/>
    <property type="molecule type" value="Genomic_DNA"/>
</dbReference>
<name>A0AA88ZQ04_CLONO</name>
<dbReference type="SUPFAM" id="SSF81653">
    <property type="entry name" value="Calcium ATPase, transduction domain A"/>
    <property type="match status" value="1"/>
</dbReference>
<feature type="transmembrane region" description="Helical" evidence="18">
    <location>
        <begin position="842"/>
        <end position="862"/>
    </location>
</feature>
<gene>
    <name evidence="20" type="ORF">Z969_05345</name>
</gene>
<keyword evidence="12" id="KW-0067">ATP-binding</keyword>
<evidence type="ECO:0000256" key="5">
    <source>
        <dbReference type="ARBA" id="ARBA00022475"/>
    </source>
</evidence>
<evidence type="ECO:0000256" key="12">
    <source>
        <dbReference type="ARBA" id="ARBA00022840"/>
    </source>
</evidence>
<evidence type="ECO:0000256" key="14">
    <source>
        <dbReference type="ARBA" id="ARBA00022989"/>
    </source>
</evidence>
<evidence type="ECO:0000256" key="13">
    <source>
        <dbReference type="ARBA" id="ARBA00022967"/>
    </source>
</evidence>
<keyword evidence="14 18" id="KW-1133">Transmembrane helix</keyword>
<dbReference type="NCBIfam" id="TIGR01494">
    <property type="entry name" value="ATPase_P-type"/>
    <property type="match status" value="3"/>
</dbReference>
<dbReference type="InterPro" id="IPR004014">
    <property type="entry name" value="ATPase_P-typ_cation-transptr_N"/>
</dbReference>
<proteinExistence type="inferred from homology"/>
<dbReference type="GO" id="GO:0005388">
    <property type="term" value="F:P-type calcium transporter activity"/>
    <property type="evidence" value="ECO:0007669"/>
    <property type="project" value="UniProtKB-EC"/>
</dbReference>
<dbReference type="PROSITE" id="PS00154">
    <property type="entry name" value="ATPASE_E1_E2"/>
    <property type="match status" value="1"/>
</dbReference>
<dbReference type="FunFam" id="3.40.50.1000:FF:000028">
    <property type="entry name" value="Calcium-transporting P-type ATPase, putative"/>
    <property type="match status" value="1"/>
</dbReference>
<evidence type="ECO:0000256" key="4">
    <source>
        <dbReference type="ARBA" id="ARBA00022448"/>
    </source>
</evidence>
<dbReference type="SMART" id="SM00831">
    <property type="entry name" value="Cation_ATPase_N"/>
    <property type="match status" value="1"/>
</dbReference>
<feature type="domain" description="Cation-transporting P-type ATPase N-terminal" evidence="19">
    <location>
        <begin position="1"/>
        <end position="75"/>
    </location>
</feature>
<dbReference type="Pfam" id="PF00690">
    <property type="entry name" value="Cation_ATPase_N"/>
    <property type="match status" value="1"/>
</dbReference>
<evidence type="ECO:0000313" key="20">
    <source>
        <dbReference type="EMBL" id="KGN02507.1"/>
    </source>
</evidence>
<feature type="transmembrane region" description="Helical" evidence="18">
    <location>
        <begin position="80"/>
        <end position="98"/>
    </location>
</feature>
<dbReference type="GO" id="GO:0005886">
    <property type="term" value="C:plasma membrane"/>
    <property type="evidence" value="ECO:0007669"/>
    <property type="project" value="UniProtKB-SubCell"/>
</dbReference>
<organism evidence="20 21">
    <name type="scientific">Clostridium novyi A str. 4570</name>
    <dbReference type="NCBI Taxonomy" id="1444290"/>
    <lineage>
        <taxon>Bacteria</taxon>
        <taxon>Bacillati</taxon>
        <taxon>Bacillota</taxon>
        <taxon>Clostridia</taxon>
        <taxon>Eubacteriales</taxon>
        <taxon>Clostridiaceae</taxon>
        <taxon>Clostridium</taxon>
    </lineage>
</organism>
<accession>A0AA88ZQ04</accession>
<dbReference type="InterPro" id="IPR059000">
    <property type="entry name" value="ATPase_P-type_domA"/>
</dbReference>
<evidence type="ECO:0000259" key="19">
    <source>
        <dbReference type="SMART" id="SM00831"/>
    </source>
</evidence>
<dbReference type="GO" id="GO:0046872">
    <property type="term" value="F:metal ion binding"/>
    <property type="evidence" value="ECO:0007669"/>
    <property type="project" value="UniProtKB-KW"/>
</dbReference>
<dbReference type="Proteomes" id="UP000030016">
    <property type="component" value="Unassembled WGS sequence"/>
</dbReference>
<dbReference type="InterPro" id="IPR006408">
    <property type="entry name" value="P-type_ATPase_IIB"/>
</dbReference>
<dbReference type="InterPro" id="IPR023299">
    <property type="entry name" value="ATPase_P-typ_cyto_dom_N"/>
</dbReference>
<keyword evidence="10" id="KW-0547">Nucleotide-binding</keyword>
<keyword evidence="9" id="KW-0479">Metal-binding</keyword>
<dbReference type="InterPro" id="IPR006068">
    <property type="entry name" value="ATPase_P-typ_cation-transptr_C"/>
</dbReference>
<feature type="transmembrane region" description="Helical" evidence="18">
    <location>
        <begin position="737"/>
        <end position="760"/>
    </location>
</feature>
<feature type="transmembrane region" description="Helical" evidence="18">
    <location>
        <begin position="244"/>
        <end position="262"/>
    </location>
</feature>
<evidence type="ECO:0000256" key="11">
    <source>
        <dbReference type="ARBA" id="ARBA00022837"/>
    </source>
</evidence>
<dbReference type="EC" id="7.2.2.10" evidence="3"/>
<dbReference type="PANTHER" id="PTHR42861">
    <property type="entry name" value="CALCIUM-TRANSPORTING ATPASE"/>
    <property type="match status" value="1"/>
</dbReference>
<keyword evidence="6" id="KW-0597">Phosphoprotein</keyword>
<evidence type="ECO:0000256" key="2">
    <source>
        <dbReference type="ARBA" id="ARBA00005675"/>
    </source>
</evidence>
<evidence type="ECO:0000256" key="10">
    <source>
        <dbReference type="ARBA" id="ARBA00022741"/>
    </source>
</evidence>
<evidence type="ECO:0000256" key="7">
    <source>
        <dbReference type="ARBA" id="ARBA00022568"/>
    </source>
</evidence>
<sequence length="870" mass="95235">MYFNKSIEETLKELNTNIDTGLTSDEVKNRQEKYGLNKLATEKKATIFKLILSQLNDAMIYILIGAAILSAIVGEISDSIIIAIVIILNAVIGVIQESKAEKSLEALKSLSTPKAIVKRDGILKEIPSEEIVPGDIIIIDAGRYIPCDIRLIETANLQIEESALTGESVPVSKDATITLENEDTPLGDKKNMAFMSTLASYGRGVGIAVATGMDTEIGKIASLLKNNEKELTPLQKKLESLGKTLGIAAVLIAVLIFIIGYFQKRELLELFLTAISLAVAAIPEGLPAIVTIVLAIGVQKMIKKNAIIRKLPAVETLGSVNIVCSDKTGTLTQNKMTVTKFFTNDTLRDIENLNIDESENKLLIENLVLCNDATYSEKASTGDPTEIALINMGVNYNIFKDELQNNHKRIDEIPFDSDRKLMTTVNEYDNELYVMTKGAIDSLLKICNKALINGNIVDLTEDIKSKIMEASKSMSSEALRVLGAAYKKISNSHIEIDNLETDLTFIGLVGMIDPPRLEVKDAIELNKKAGISTVMITGDHSDTAFAIAKALNIADDPSMVMSGSELDKLSEEELSSKIDNLRVFARVSPEHKVKIVNALKAKGNIVSMTGDGVNDAPSLKIADIGVAMGITGTDVAKGASDMILTDDNFSTIVSAIEEGRNIYNNIKKSILFLLSCNSGEIVAIFLSILLGWKSPLRSVHILWINLITDSLPALALGVDPKDEDVMNQKPRSPKESIFTGILGNLIFNGILIGALTLIAFQIGLHRYKNSLMHAQTMAFMVMSISELIHVLNVRSTKKSIFKIGLFSNKPLILSIIFGIVIQTILLFIPFLRNAFNVYKLNVYDWTWVIILSLCPLVFNELIKLFKSSKK</sequence>
<evidence type="ECO:0000256" key="9">
    <source>
        <dbReference type="ARBA" id="ARBA00022723"/>
    </source>
</evidence>
<dbReference type="InterPro" id="IPR044492">
    <property type="entry name" value="P_typ_ATPase_HD_dom"/>
</dbReference>
<comment type="caution">
    <text evidence="20">The sequence shown here is derived from an EMBL/GenBank/DDBJ whole genome shotgun (WGS) entry which is preliminary data.</text>
</comment>
<feature type="transmembrane region" description="Helical" evidence="18">
    <location>
        <begin position="58"/>
        <end position="74"/>
    </location>
</feature>
<dbReference type="SFLD" id="SFLDS00003">
    <property type="entry name" value="Haloacid_Dehalogenase"/>
    <property type="match status" value="1"/>
</dbReference>
<evidence type="ECO:0000256" key="6">
    <source>
        <dbReference type="ARBA" id="ARBA00022553"/>
    </source>
</evidence>
<dbReference type="Pfam" id="PF00122">
    <property type="entry name" value="E1-E2_ATPase"/>
    <property type="match status" value="1"/>
</dbReference>
<dbReference type="Gene3D" id="3.40.50.1000">
    <property type="entry name" value="HAD superfamily/HAD-like"/>
    <property type="match status" value="1"/>
</dbReference>
<dbReference type="GO" id="GO:0005524">
    <property type="term" value="F:ATP binding"/>
    <property type="evidence" value="ECO:0007669"/>
    <property type="project" value="UniProtKB-KW"/>
</dbReference>
<feature type="transmembrane region" description="Helical" evidence="18">
    <location>
        <begin position="670"/>
        <end position="692"/>
    </location>
</feature>
<dbReference type="InterPro" id="IPR036412">
    <property type="entry name" value="HAD-like_sf"/>
</dbReference>
<dbReference type="CDD" id="cd02089">
    <property type="entry name" value="P-type_ATPase_Ca_prok"/>
    <property type="match status" value="1"/>
</dbReference>